<accession>A0A4Z0BSK3</accession>
<evidence type="ECO:0000313" key="1">
    <source>
        <dbReference type="EMBL" id="TFZ02276.1"/>
    </source>
</evidence>
<dbReference type="OrthoDB" id="8910245at2"/>
<evidence type="ECO:0000313" key="2">
    <source>
        <dbReference type="Proteomes" id="UP000298180"/>
    </source>
</evidence>
<dbReference type="AlphaFoldDB" id="A0A4Z0BSK3"/>
<proteinExistence type="predicted"/>
<reference evidence="1 2" key="1">
    <citation type="submission" date="2019-03" db="EMBL/GenBank/DDBJ databases">
        <title>Ramlibacter henchirensis DSM 14656, whole genome shotgun sequence.</title>
        <authorList>
            <person name="Zhang X."/>
            <person name="Feng G."/>
            <person name="Zhu H."/>
        </authorList>
    </citation>
    <scope>NUCLEOTIDE SEQUENCE [LARGE SCALE GENOMIC DNA]</scope>
    <source>
        <strain evidence="1 2">DSM 14656</strain>
    </source>
</reference>
<evidence type="ECO:0008006" key="3">
    <source>
        <dbReference type="Google" id="ProtNLM"/>
    </source>
</evidence>
<dbReference type="RefSeq" id="WP_135263803.1">
    <property type="nucleotide sequence ID" value="NZ_SMLM01000002.1"/>
</dbReference>
<comment type="caution">
    <text evidence="1">The sequence shown here is derived from an EMBL/GenBank/DDBJ whole genome shotgun (WGS) entry which is preliminary data.</text>
</comment>
<keyword evidence="2" id="KW-1185">Reference proteome</keyword>
<dbReference type="Proteomes" id="UP000298180">
    <property type="component" value="Unassembled WGS sequence"/>
</dbReference>
<name>A0A4Z0BSK3_9BURK</name>
<sequence length="61" mass="6887">MERWIPIFLLLTALAGCGWFERKVTANVTGHAIACIDGVRYLQFPSGVTVQYDREGRVRTC</sequence>
<organism evidence="1 2">
    <name type="scientific">Ramlibacter henchirensis</name>
    <dbReference type="NCBI Taxonomy" id="204072"/>
    <lineage>
        <taxon>Bacteria</taxon>
        <taxon>Pseudomonadati</taxon>
        <taxon>Pseudomonadota</taxon>
        <taxon>Betaproteobacteria</taxon>
        <taxon>Burkholderiales</taxon>
        <taxon>Comamonadaceae</taxon>
        <taxon>Ramlibacter</taxon>
    </lineage>
</organism>
<dbReference type="EMBL" id="SMLM01000002">
    <property type="protein sequence ID" value="TFZ02276.1"/>
    <property type="molecule type" value="Genomic_DNA"/>
</dbReference>
<gene>
    <name evidence="1" type="ORF">EZ313_13460</name>
</gene>
<protein>
    <recommendedName>
        <fullName evidence="3">Lipoprotein</fullName>
    </recommendedName>
</protein>
<dbReference type="PROSITE" id="PS51257">
    <property type="entry name" value="PROKAR_LIPOPROTEIN"/>
    <property type="match status" value="1"/>
</dbReference>